<sequence length="123" mass="13501">ELLNYWPSLSSTPSPTPLLLNRQTSHFTFSAPSVRTKTAETVTGSSQQVKFQLPPRSEERQGGGAYVGASEKLVHLYGSSEKTGNSSEKNRSLGVPVEKILRRSGGQRNCESLTVIGYYQRRG</sequence>
<reference evidence="2 3" key="1">
    <citation type="journal article" date="2019" name="Sci. Rep.">
        <title>Orb-weaving spider Araneus ventricosus genome elucidates the spidroin gene catalogue.</title>
        <authorList>
            <person name="Kono N."/>
            <person name="Nakamura H."/>
            <person name="Ohtoshi R."/>
            <person name="Moran D.A.P."/>
            <person name="Shinohara A."/>
            <person name="Yoshida Y."/>
            <person name="Fujiwara M."/>
            <person name="Mori M."/>
            <person name="Tomita M."/>
            <person name="Arakawa K."/>
        </authorList>
    </citation>
    <scope>NUCLEOTIDE SEQUENCE [LARGE SCALE GENOMIC DNA]</scope>
</reference>
<feature type="compositionally biased region" description="Polar residues" evidence="1">
    <location>
        <begin position="38"/>
        <end position="50"/>
    </location>
</feature>
<accession>A0A4Y2AP35</accession>
<name>A0A4Y2AP35_ARAVE</name>
<organism evidence="2 3">
    <name type="scientific">Araneus ventricosus</name>
    <name type="common">Orbweaver spider</name>
    <name type="synonym">Epeira ventricosa</name>
    <dbReference type="NCBI Taxonomy" id="182803"/>
    <lineage>
        <taxon>Eukaryota</taxon>
        <taxon>Metazoa</taxon>
        <taxon>Ecdysozoa</taxon>
        <taxon>Arthropoda</taxon>
        <taxon>Chelicerata</taxon>
        <taxon>Arachnida</taxon>
        <taxon>Araneae</taxon>
        <taxon>Araneomorphae</taxon>
        <taxon>Entelegynae</taxon>
        <taxon>Araneoidea</taxon>
        <taxon>Araneidae</taxon>
        <taxon>Araneus</taxon>
    </lineage>
</organism>
<evidence type="ECO:0000313" key="3">
    <source>
        <dbReference type="Proteomes" id="UP000499080"/>
    </source>
</evidence>
<proteinExistence type="predicted"/>
<comment type="caution">
    <text evidence="2">The sequence shown here is derived from an EMBL/GenBank/DDBJ whole genome shotgun (WGS) entry which is preliminary data.</text>
</comment>
<feature type="region of interest" description="Disordered" evidence="1">
    <location>
        <begin position="38"/>
        <end position="64"/>
    </location>
</feature>
<evidence type="ECO:0000313" key="2">
    <source>
        <dbReference type="EMBL" id="GBL81006.1"/>
    </source>
</evidence>
<dbReference type="AlphaFoldDB" id="A0A4Y2AP35"/>
<protein>
    <submittedName>
        <fullName evidence="2">Uncharacterized protein</fullName>
    </submittedName>
</protein>
<evidence type="ECO:0000256" key="1">
    <source>
        <dbReference type="SAM" id="MobiDB-lite"/>
    </source>
</evidence>
<dbReference type="EMBL" id="BGPR01080977">
    <property type="protein sequence ID" value="GBL81006.1"/>
    <property type="molecule type" value="Genomic_DNA"/>
</dbReference>
<feature type="non-terminal residue" evidence="2">
    <location>
        <position position="1"/>
    </location>
</feature>
<dbReference type="Proteomes" id="UP000499080">
    <property type="component" value="Unassembled WGS sequence"/>
</dbReference>
<gene>
    <name evidence="2" type="ORF">AVEN_36842_1</name>
</gene>
<keyword evidence="3" id="KW-1185">Reference proteome</keyword>